<dbReference type="SUPFAM" id="SSF48350">
    <property type="entry name" value="GTPase activation domain, GAP"/>
    <property type="match status" value="1"/>
</dbReference>
<dbReference type="EMBL" id="KI925463">
    <property type="protein sequence ID" value="ETW77518.1"/>
    <property type="molecule type" value="Genomic_DNA"/>
</dbReference>
<dbReference type="PROSITE" id="PS50238">
    <property type="entry name" value="RHOGAP"/>
    <property type="match status" value="1"/>
</dbReference>
<keyword evidence="3" id="KW-0967">Endosome</keyword>
<reference evidence="6 7" key="1">
    <citation type="journal article" date="2012" name="New Phytol.">
        <title>Insight into trade-off between wood decay and parasitism from the genome of a fungal forest pathogen.</title>
        <authorList>
            <person name="Olson A."/>
            <person name="Aerts A."/>
            <person name="Asiegbu F."/>
            <person name="Belbahri L."/>
            <person name="Bouzid O."/>
            <person name="Broberg A."/>
            <person name="Canback B."/>
            <person name="Coutinho P.M."/>
            <person name="Cullen D."/>
            <person name="Dalman K."/>
            <person name="Deflorio G."/>
            <person name="van Diepen L.T."/>
            <person name="Dunand C."/>
            <person name="Duplessis S."/>
            <person name="Durling M."/>
            <person name="Gonthier P."/>
            <person name="Grimwood J."/>
            <person name="Fossdal C.G."/>
            <person name="Hansson D."/>
            <person name="Henrissat B."/>
            <person name="Hietala A."/>
            <person name="Himmelstrand K."/>
            <person name="Hoffmeister D."/>
            <person name="Hogberg N."/>
            <person name="James T.Y."/>
            <person name="Karlsson M."/>
            <person name="Kohler A."/>
            <person name="Kues U."/>
            <person name="Lee Y.H."/>
            <person name="Lin Y.C."/>
            <person name="Lind M."/>
            <person name="Lindquist E."/>
            <person name="Lombard V."/>
            <person name="Lucas S."/>
            <person name="Lunden K."/>
            <person name="Morin E."/>
            <person name="Murat C."/>
            <person name="Park J."/>
            <person name="Raffaello T."/>
            <person name="Rouze P."/>
            <person name="Salamov A."/>
            <person name="Schmutz J."/>
            <person name="Solheim H."/>
            <person name="Stahlberg J."/>
            <person name="Velez H."/>
            <person name="de Vries R.P."/>
            <person name="Wiebenga A."/>
            <person name="Woodward S."/>
            <person name="Yakovlev I."/>
            <person name="Garbelotto M."/>
            <person name="Martin F."/>
            <person name="Grigoriev I.V."/>
            <person name="Stenlid J."/>
        </authorList>
    </citation>
    <scope>NUCLEOTIDE SEQUENCE [LARGE SCALE GENOMIC DNA]</scope>
    <source>
        <strain evidence="6 7">TC 32-1</strain>
    </source>
</reference>
<dbReference type="GO" id="GO:0046856">
    <property type="term" value="P:phosphatidylinositol dephosphorylation"/>
    <property type="evidence" value="ECO:0007669"/>
    <property type="project" value="InterPro"/>
</dbReference>
<dbReference type="SUPFAM" id="SSF49354">
    <property type="entry name" value="PapD-like"/>
    <property type="match status" value="1"/>
</dbReference>
<organism evidence="6 7">
    <name type="scientific">Heterobasidion irregulare (strain TC 32-1)</name>
    <dbReference type="NCBI Taxonomy" id="747525"/>
    <lineage>
        <taxon>Eukaryota</taxon>
        <taxon>Fungi</taxon>
        <taxon>Dikarya</taxon>
        <taxon>Basidiomycota</taxon>
        <taxon>Agaricomycotina</taxon>
        <taxon>Agaricomycetes</taxon>
        <taxon>Russulales</taxon>
        <taxon>Bondarzewiaceae</taxon>
        <taxon>Heterobasidion</taxon>
        <taxon>Heterobasidion annosum species complex</taxon>
    </lineage>
</organism>
<evidence type="ECO:0000313" key="7">
    <source>
        <dbReference type="Proteomes" id="UP000030671"/>
    </source>
</evidence>
<protein>
    <recommendedName>
        <fullName evidence="5">Rho-GAP domain-containing protein</fullName>
    </recommendedName>
</protein>
<evidence type="ECO:0000259" key="5">
    <source>
        <dbReference type="PROSITE" id="PS50238"/>
    </source>
</evidence>
<dbReference type="SMART" id="SM00128">
    <property type="entry name" value="IPPc"/>
    <property type="match status" value="1"/>
</dbReference>
<dbReference type="InterPro" id="IPR008936">
    <property type="entry name" value="Rho_GTPase_activation_prot"/>
</dbReference>
<evidence type="ECO:0000256" key="2">
    <source>
        <dbReference type="ARBA" id="ARBA00004580"/>
    </source>
</evidence>
<comment type="subcellular location">
    <subcellularLocation>
        <location evidence="2">Cytoplasmic vesicle</location>
        <location evidence="2">Phagosome membrane</location>
    </subcellularLocation>
    <subcellularLocation>
        <location evidence="1">Early endosome membrane</location>
    </subcellularLocation>
</comment>
<evidence type="ECO:0000256" key="3">
    <source>
        <dbReference type="ARBA" id="ARBA00022753"/>
    </source>
</evidence>
<evidence type="ECO:0000256" key="1">
    <source>
        <dbReference type="ARBA" id="ARBA00004146"/>
    </source>
</evidence>
<dbReference type="InterPro" id="IPR000300">
    <property type="entry name" value="IPPc"/>
</dbReference>
<dbReference type="AlphaFoldDB" id="W4JVB5"/>
<sequence>MFLQIGISHVDVVESNGKSNAPQSTTNPLQSADNFPDPDLFVFAFQELDLSTEALLYSTKTAREEAWTMALTAALGEKGELYEKLASKQLVGMLIIILVKKNLPGHFSDIKSSIVGAGIMGLMGNKGAVSVRLTYHPPPTVDSPSPLPTALTFVNSHLAAFEEMLDRRNADFHDLSRRLSFPLTPQYVSPTQNGVGALSVYHSDVLIWMVSALRSLSHLNYRINLPDEDVRTTLVSEPSAISTMASFDQLSQSMRTKKAFNGFTEHPIHFAPTYRFNASLMTDGLGYDMKRKPAWTDRILYMSSSFTTVEQTSYTSHPQITMSDHKPVSADFEVEMPFVDCLELDSTANELFTSVANLDLEDLSEVPSMKLADSSVDFGTVSYDRAVTRTLSLQNTSKIPSAFRFYSREPSRPTHPGWLRIEPMTGFLLPSEQIEITFTVHVTRTTAFQLNIRAEHLQSISILHTLLGKDHFVSLHGQYEPTCFATALSMLTRLPGPIRTLQSPADLLPASQVLSAPREIMRLVNWLMSHDIETINEVFLVPGDQDLMASIRECLDTNAEFPERPAGSETKDSTSLPTELAHAVANTLLALLESLPEPVIPPALHPRCTAATNRDEAFEILDVLPAVSVNVWISVTALLHFLSAHEPPPPNLDNALSKSSTAPSVPVMPSDPFAADLRPSRAARLASAFAPALLRSPSSDSHLTQTADPVSPLAKQRFLMYFIAP</sequence>
<dbReference type="SUPFAM" id="SSF56219">
    <property type="entry name" value="DNase I-like"/>
    <property type="match status" value="1"/>
</dbReference>
<dbReference type="GO" id="GO:0004439">
    <property type="term" value="F:phosphatidylinositol-4,5-bisphosphate 5-phosphatase activity"/>
    <property type="evidence" value="ECO:0007669"/>
    <property type="project" value="TreeGrafter"/>
</dbReference>
<dbReference type="PANTHER" id="PTHR11200:SF300">
    <property type="entry name" value="TYPE II INOSITOL 1,4,5-TRISPHOSPHATE 5-PHOSPHATASE"/>
    <property type="match status" value="1"/>
</dbReference>
<evidence type="ECO:0000256" key="4">
    <source>
        <dbReference type="ARBA" id="ARBA00023329"/>
    </source>
</evidence>
<dbReference type="eggNOG" id="KOG0565">
    <property type="taxonomic scope" value="Eukaryota"/>
</dbReference>
<dbReference type="Gene3D" id="1.10.555.10">
    <property type="entry name" value="Rho GTPase activation protein"/>
    <property type="match status" value="1"/>
</dbReference>
<dbReference type="InterPro" id="IPR048869">
    <property type="entry name" value="OCRL-1_2_ASH"/>
</dbReference>
<keyword evidence="4" id="KW-0968">Cytoplasmic vesicle</keyword>
<dbReference type="InterPro" id="IPR008962">
    <property type="entry name" value="PapD-like_sf"/>
</dbReference>
<gene>
    <name evidence="6" type="ORF">HETIRDRAFT_105366</name>
</gene>
<dbReference type="Pfam" id="PF00620">
    <property type="entry name" value="RhoGAP"/>
    <property type="match status" value="1"/>
</dbReference>
<dbReference type="OrthoDB" id="7862313at2759"/>
<dbReference type="InterPro" id="IPR046985">
    <property type="entry name" value="IP5"/>
</dbReference>
<dbReference type="KEGG" id="hir:HETIRDRAFT_105366"/>
<dbReference type="Proteomes" id="UP000030671">
    <property type="component" value="Unassembled WGS sequence"/>
</dbReference>
<dbReference type="Gene3D" id="3.60.10.10">
    <property type="entry name" value="Endonuclease/exonuclease/phosphatase"/>
    <property type="match status" value="1"/>
</dbReference>
<accession>W4JVB5</accession>
<dbReference type="STRING" id="747525.W4JVB5"/>
<dbReference type="HOGENOM" id="CLU_006779_3_1_1"/>
<dbReference type="InParanoid" id="W4JVB5"/>
<dbReference type="SMART" id="SM00324">
    <property type="entry name" value="RhoGAP"/>
    <property type="match status" value="1"/>
</dbReference>
<dbReference type="InterPro" id="IPR000198">
    <property type="entry name" value="RhoGAP_dom"/>
</dbReference>
<dbReference type="Pfam" id="PF21310">
    <property type="entry name" value="OCRL-like_ASH"/>
    <property type="match status" value="1"/>
</dbReference>
<dbReference type="InterPro" id="IPR013783">
    <property type="entry name" value="Ig-like_fold"/>
</dbReference>
<dbReference type="InterPro" id="IPR036691">
    <property type="entry name" value="Endo/exonu/phosph_ase_sf"/>
</dbReference>
<dbReference type="GeneID" id="20666060"/>
<dbReference type="PANTHER" id="PTHR11200">
    <property type="entry name" value="INOSITOL 5-PHOSPHATASE"/>
    <property type="match status" value="1"/>
</dbReference>
<dbReference type="GO" id="GO:0007165">
    <property type="term" value="P:signal transduction"/>
    <property type="evidence" value="ECO:0007669"/>
    <property type="project" value="InterPro"/>
</dbReference>
<dbReference type="Pfam" id="PF22669">
    <property type="entry name" value="Exo_endo_phos2"/>
    <property type="match status" value="1"/>
</dbReference>
<proteinExistence type="predicted"/>
<dbReference type="GO" id="GO:0031901">
    <property type="term" value="C:early endosome membrane"/>
    <property type="evidence" value="ECO:0007669"/>
    <property type="project" value="UniProtKB-SubCell"/>
</dbReference>
<name>W4JVB5_HETIT</name>
<evidence type="ECO:0000313" key="6">
    <source>
        <dbReference type="EMBL" id="ETW77518.1"/>
    </source>
</evidence>
<feature type="domain" description="Rho-GAP" evidence="5">
    <location>
        <begin position="508"/>
        <end position="725"/>
    </location>
</feature>
<dbReference type="Gene3D" id="2.60.40.10">
    <property type="entry name" value="Immunoglobulins"/>
    <property type="match status" value="1"/>
</dbReference>
<keyword evidence="7" id="KW-1185">Reference proteome</keyword>
<dbReference type="RefSeq" id="XP_009551012.1">
    <property type="nucleotide sequence ID" value="XM_009552717.1"/>
</dbReference>